<organism evidence="1 2">
    <name type="scientific">Pristionchus fissidentatus</name>
    <dbReference type="NCBI Taxonomy" id="1538716"/>
    <lineage>
        <taxon>Eukaryota</taxon>
        <taxon>Metazoa</taxon>
        <taxon>Ecdysozoa</taxon>
        <taxon>Nematoda</taxon>
        <taxon>Chromadorea</taxon>
        <taxon>Rhabditida</taxon>
        <taxon>Rhabditina</taxon>
        <taxon>Diplogasteromorpha</taxon>
        <taxon>Diplogasteroidea</taxon>
        <taxon>Neodiplogasteridae</taxon>
        <taxon>Pristionchus</taxon>
    </lineage>
</organism>
<name>A0AAV5WGH2_9BILA</name>
<feature type="non-terminal residue" evidence="1">
    <location>
        <position position="1"/>
    </location>
</feature>
<reference evidence="1" key="1">
    <citation type="submission" date="2023-10" db="EMBL/GenBank/DDBJ databases">
        <title>Genome assembly of Pristionchus species.</title>
        <authorList>
            <person name="Yoshida K."/>
            <person name="Sommer R.J."/>
        </authorList>
    </citation>
    <scope>NUCLEOTIDE SEQUENCE</scope>
    <source>
        <strain evidence="1">RS5133</strain>
    </source>
</reference>
<sequence length="116" mass="13558">LLHLIYPSHKVIHVDSVRFLLALADQFQIQYALDQAESYLIRTSKIPFAEKMQLAWQYKLKSLQHVAIMSYKDINDLKTLQTDEEFETFSEAAKAAICVRLHAMAIKPNNDEHLRW</sequence>
<comment type="caution">
    <text evidence="1">The sequence shown here is derived from an EMBL/GenBank/DDBJ whole genome shotgun (WGS) entry which is preliminary data.</text>
</comment>
<keyword evidence="2" id="KW-1185">Reference proteome</keyword>
<protein>
    <recommendedName>
        <fullName evidence="3">BTB domain-containing protein</fullName>
    </recommendedName>
</protein>
<accession>A0AAV5WGH2</accession>
<gene>
    <name evidence="1" type="ORF">PFISCL1PPCAC_20977</name>
</gene>
<dbReference type="AlphaFoldDB" id="A0AAV5WGH2"/>
<dbReference type="PANTHER" id="PTHR47022:SF1">
    <property type="entry name" value="BTB AND MATH DOMAIN-CONTAINING PROTEIN 36-RELATED"/>
    <property type="match status" value="1"/>
</dbReference>
<proteinExistence type="predicted"/>
<evidence type="ECO:0000313" key="2">
    <source>
        <dbReference type="Proteomes" id="UP001432322"/>
    </source>
</evidence>
<evidence type="ECO:0008006" key="3">
    <source>
        <dbReference type="Google" id="ProtNLM"/>
    </source>
</evidence>
<evidence type="ECO:0000313" key="1">
    <source>
        <dbReference type="EMBL" id="GMT29680.1"/>
    </source>
</evidence>
<dbReference type="PANTHER" id="PTHR47022">
    <property type="entry name" value="BTB AND MATH DOMAIN-CONTAINING PROTEIN 36-RELATED"/>
    <property type="match status" value="1"/>
</dbReference>
<dbReference type="Proteomes" id="UP001432322">
    <property type="component" value="Unassembled WGS sequence"/>
</dbReference>
<dbReference type="EMBL" id="BTSY01000005">
    <property type="protein sequence ID" value="GMT29680.1"/>
    <property type="molecule type" value="Genomic_DNA"/>
</dbReference>